<dbReference type="NCBIfam" id="TIGR00608">
    <property type="entry name" value="radc"/>
    <property type="match status" value="1"/>
</dbReference>
<dbReference type="GO" id="GO:0008237">
    <property type="term" value="F:metallopeptidase activity"/>
    <property type="evidence" value="ECO:0007669"/>
    <property type="project" value="UniProtKB-KW"/>
</dbReference>
<evidence type="ECO:0000256" key="1">
    <source>
        <dbReference type="ARBA" id="ARBA00022670"/>
    </source>
</evidence>
<dbReference type="PROSITE" id="PS01302">
    <property type="entry name" value="UPF0758"/>
    <property type="match status" value="1"/>
</dbReference>
<reference evidence="8" key="1">
    <citation type="submission" date="2022-01" db="EMBL/GenBank/DDBJ databases">
        <authorList>
            <person name="Karlyshev A.V."/>
            <person name="Jaspars M."/>
        </authorList>
    </citation>
    <scope>NUCLEOTIDE SEQUENCE</scope>
    <source>
        <strain evidence="8">AGSA3-2</strain>
    </source>
</reference>
<dbReference type="Proteomes" id="UP001107961">
    <property type="component" value="Unassembled WGS sequence"/>
</dbReference>
<dbReference type="InterPro" id="IPR037518">
    <property type="entry name" value="MPN"/>
</dbReference>
<comment type="similarity">
    <text evidence="6">Belongs to the UPF0758 family.</text>
</comment>
<feature type="domain" description="MPN" evidence="7">
    <location>
        <begin position="102"/>
        <end position="224"/>
    </location>
</feature>
<keyword evidence="5" id="KW-0482">Metalloprotease</keyword>
<dbReference type="AlphaFoldDB" id="A0A9Q3W7X9"/>
<evidence type="ECO:0000256" key="5">
    <source>
        <dbReference type="ARBA" id="ARBA00023049"/>
    </source>
</evidence>
<evidence type="ECO:0000256" key="3">
    <source>
        <dbReference type="ARBA" id="ARBA00022801"/>
    </source>
</evidence>
<evidence type="ECO:0000313" key="9">
    <source>
        <dbReference type="Proteomes" id="UP001107961"/>
    </source>
</evidence>
<evidence type="ECO:0000256" key="2">
    <source>
        <dbReference type="ARBA" id="ARBA00022723"/>
    </source>
</evidence>
<dbReference type="PANTHER" id="PTHR30471:SF3">
    <property type="entry name" value="UPF0758 PROTEIN YEES-RELATED"/>
    <property type="match status" value="1"/>
</dbReference>
<protein>
    <submittedName>
        <fullName evidence="8">DNA repair protein RadC</fullName>
    </submittedName>
</protein>
<dbReference type="InterPro" id="IPR010994">
    <property type="entry name" value="RuvA_2-like"/>
</dbReference>
<keyword evidence="2" id="KW-0479">Metal-binding</keyword>
<dbReference type="RefSeq" id="WP_080530171.1">
    <property type="nucleotide sequence ID" value="NZ_CBDDTQ010000003.1"/>
</dbReference>
<dbReference type="InterPro" id="IPR046778">
    <property type="entry name" value="UPF0758_N"/>
</dbReference>
<dbReference type="GO" id="GO:0046872">
    <property type="term" value="F:metal ion binding"/>
    <property type="evidence" value="ECO:0007669"/>
    <property type="project" value="UniProtKB-KW"/>
</dbReference>
<dbReference type="Pfam" id="PF20582">
    <property type="entry name" value="UPF0758_N"/>
    <property type="match status" value="1"/>
</dbReference>
<comment type="caution">
    <text evidence="8">The sequence shown here is derived from an EMBL/GenBank/DDBJ whole genome shotgun (WGS) entry which is preliminary data.</text>
</comment>
<keyword evidence="3" id="KW-0378">Hydrolase</keyword>
<dbReference type="EMBL" id="JAJVKT010000027">
    <property type="protein sequence ID" value="MCE7510625.1"/>
    <property type="molecule type" value="Genomic_DNA"/>
</dbReference>
<dbReference type="InterPro" id="IPR020891">
    <property type="entry name" value="UPF0758_CS"/>
</dbReference>
<gene>
    <name evidence="8" type="primary">radC</name>
    <name evidence="8" type="ORF">LZG35_18460</name>
</gene>
<keyword evidence="4" id="KW-0862">Zinc</keyword>
<dbReference type="PROSITE" id="PS50249">
    <property type="entry name" value="MPN"/>
    <property type="match status" value="1"/>
</dbReference>
<dbReference type="InterPro" id="IPR025657">
    <property type="entry name" value="RadC_JAB"/>
</dbReference>
<dbReference type="NCBIfam" id="NF000642">
    <property type="entry name" value="PRK00024.1"/>
    <property type="match status" value="1"/>
</dbReference>
<evidence type="ECO:0000256" key="6">
    <source>
        <dbReference type="RuleBase" id="RU003797"/>
    </source>
</evidence>
<dbReference type="SUPFAM" id="SSF47781">
    <property type="entry name" value="RuvA domain 2-like"/>
    <property type="match status" value="1"/>
</dbReference>
<dbReference type="PANTHER" id="PTHR30471">
    <property type="entry name" value="DNA REPAIR PROTEIN RADC"/>
    <property type="match status" value="1"/>
</dbReference>
<dbReference type="KEGG" id="axe:P40_00930"/>
<dbReference type="CDD" id="cd08071">
    <property type="entry name" value="MPN_DUF2466"/>
    <property type="match status" value="1"/>
</dbReference>
<dbReference type="Pfam" id="PF04002">
    <property type="entry name" value="RadC"/>
    <property type="match status" value="1"/>
</dbReference>
<evidence type="ECO:0000259" key="7">
    <source>
        <dbReference type="PROSITE" id="PS50249"/>
    </source>
</evidence>
<evidence type="ECO:0000313" key="8">
    <source>
        <dbReference type="EMBL" id="MCE7510625.1"/>
    </source>
</evidence>
<proteinExistence type="inferred from homology"/>
<dbReference type="SUPFAM" id="SSF102712">
    <property type="entry name" value="JAB1/MPN domain"/>
    <property type="match status" value="1"/>
</dbReference>
<keyword evidence="9" id="KW-1185">Reference proteome</keyword>
<evidence type="ECO:0000256" key="4">
    <source>
        <dbReference type="ARBA" id="ARBA00022833"/>
    </source>
</evidence>
<name>A0A9Q3W7X9_9GAMM</name>
<organism evidence="8 9">
    <name type="scientific">Alloalcanivorax xenomutans</name>
    <dbReference type="NCBI Taxonomy" id="1094342"/>
    <lineage>
        <taxon>Bacteria</taxon>
        <taxon>Pseudomonadati</taxon>
        <taxon>Pseudomonadota</taxon>
        <taxon>Gammaproteobacteria</taxon>
        <taxon>Oceanospirillales</taxon>
        <taxon>Alcanivoracaceae</taxon>
        <taxon>Alloalcanivorax</taxon>
    </lineage>
</organism>
<dbReference type="Gene3D" id="3.40.140.10">
    <property type="entry name" value="Cytidine Deaminase, domain 2"/>
    <property type="match status" value="1"/>
</dbReference>
<sequence>MAITDWPENERPREKLLQRGAAALSDAELLAVLLRTGLRGCSAVDLGRNLLNEAGDLRALLELPPERMRRMRGLGGTRLTQLLAALEISKRYMALEKKRAITLSEPEPAARMFMSELRGEPSEVFAVLFMDNKNRMLGFEKLFRGTVDAAAVYPREVVRRALDHNASSIIVGHNHPSGIAEPSRADRDVTRRLSDALNLVDVRLLDHLVIGDNQWESLGRLGWL</sequence>
<accession>A0A9Q3W7X9</accession>
<dbReference type="GO" id="GO:0006508">
    <property type="term" value="P:proteolysis"/>
    <property type="evidence" value="ECO:0007669"/>
    <property type="project" value="UniProtKB-KW"/>
</dbReference>
<keyword evidence="1" id="KW-0645">Protease</keyword>
<dbReference type="InterPro" id="IPR001405">
    <property type="entry name" value="UPF0758"/>
</dbReference>